<dbReference type="eggNOG" id="COG0841">
    <property type="taxonomic scope" value="Bacteria"/>
</dbReference>
<feature type="transmembrane region" description="Helical" evidence="1">
    <location>
        <begin position="432"/>
        <end position="453"/>
    </location>
</feature>
<dbReference type="Gene3D" id="1.20.1640.10">
    <property type="entry name" value="Multidrug efflux transporter AcrB transmembrane domain"/>
    <property type="match status" value="2"/>
</dbReference>
<keyword evidence="1" id="KW-0472">Membrane</keyword>
<evidence type="ECO:0000256" key="1">
    <source>
        <dbReference type="SAM" id="Phobius"/>
    </source>
</evidence>
<accession>L0GTS2</accession>
<dbReference type="Gene3D" id="3.30.70.1430">
    <property type="entry name" value="Multidrug efflux transporter AcrB pore domain"/>
    <property type="match status" value="2"/>
</dbReference>
<dbReference type="GO" id="GO:0005886">
    <property type="term" value="C:plasma membrane"/>
    <property type="evidence" value="ECO:0007669"/>
    <property type="project" value="TreeGrafter"/>
</dbReference>
<dbReference type="RefSeq" id="WP_015279539.1">
    <property type="nucleotide sequence ID" value="NC_019940.1"/>
</dbReference>
<reference evidence="2 3" key="1">
    <citation type="submission" date="2011-09" db="EMBL/GenBank/DDBJ databases">
        <title>Complete sequence of chromosome of Thioflavicoccus mobilis 8321.</title>
        <authorList>
            <consortium name="US DOE Joint Genome Institute"/>
            <person name="Lucas S."/>
            <person name="Han J."/>
            <person name="Lapidus A."/>
            <person name="Cheng J.-F."/>
            <person name="Goodwin L."/>
            <person name="Pitluck S."/>
            <person name="Peters L."/>
            <person name="Ovchinnikova G."/>
            <person name="Lu M."/>
            <person name="Detter J.C."/>
            <person name="Han C."/>
            <person name="Tapia R."/>
            <person name="Land M."/>
            <person name="Hauser L."/>
            <person name="Kyrpides N."/>
            <person name="Ivanova N."/>
            <person name="Pagani I."/>
            <person name="Vogl K."/>
            <person name="Liu Z."/>
            <person name="Imhoff J."/>
            <person name="Thiel V."/>
            <person name="Frigaard N.-U."/>
            <person name="Bryant D."/>
            <person name="Woyke T."/>
        </authorList>
    </citation>
    <scope>NUCLEOTIDE SEQUENCE [LARGE SCALE GENOMIC DNA]</scope>
    <source>
        <strain evidence="2 3">8321</strain>
    </source>
</reference>
<dbReference type="Gene3D" id="3.30.2090.10">
    <property type="entry name" value="Multidrug efflux transporter AcrB TolC docking domain, DN and DC subdomains"/>
    <property type="match status" value="2"/>
</dbReference>
<keyword evidence="1" id="KW-0812">Transmembrane</keyword>
<feature type="transmembrane region" description="Helical" evidence="1">
    <location>
        <begin position="533"/>
        <end position="557"/>
    </location>
</feature>
<dbReference type="PANTHER" id="PTHR32063">
    <property type="match status" value="1"/>
</dbReference>
<keyword evidence="3" id="KW-1185">Reference proteome</keyword>
<feature type="transmembrane region" description="Helical" evidence="1">
    <location>
        <begin position="460"/>
        <end position="483"/>
    </location>
</feature>
<feature type="transmembrane region" description="Helical" evidence="1">
    <location>
        <begin position="361"/>
        <end position="381"/>
    </location>
</feature>
<dbReference type="InterPro" id="IPR001036">
    <property type="entry name" value="Acrflvin-R"/>
</dbReference>
<sequence length="1051" mass="114233">MKPTPRHRSDLIGLFAHHRVAANLLMVIMLLAGALALDRLNVQLFPTFELDMVTVRVVWTGASAEDIEDGITTPLEQRLRSVDYLDKMTSTSSQGISAITLEFDEHADPLLALDQVRRLVDEFRNFPQDAEKPQVALAVRYEQVARLLITGLDDPAEMRRLARRFETELLDRGLDRVDLNGLPDEEIRIQVDHERLAELGLGLDDIGARIADFSRDLPAGVVGREEGARELRSLDKRREPLEFARLPIETDETLRVDLGDIAQIERVASDDGVRLTVGGRPVVEMVVQRAESGDTLDAASRLDAWLAETRPTLPPGVSITVYDASWELVRDRIMLLVRNGLGGLLLVVVILNLFLAGRVAFWVAWGIPVTFAATLFIVYLAGGSINMLSLFALIMALGIIVDDAIVVGEDAMAHYQMGEAPLLAAEGGARRMLAPVIASSLTTIAAFLPLMLVGGRIGNILFTIPLIVVCVILASLLESFLVLPGHLRHAFGHSHEVGPRGLRARLDRGFEHFRNRLFRPLAARAIRHRFTTLAAAAATLILAVGLIAGGRLGFVFFPTPESPILYANVTFVAGTPRARVDAFLGELEAALYRTERELDQGQLVRVVVTSHGAKSAATGAGGAGDQLGSLRVELTEPDQRKIHNNAFIRAWREHIRLPAGLEGLNITARRSGPPGRDLTIRLTGVDAERLKAAAVELAATLASIDGVLEVEDDMAYGREQLIYSVSPAGQALGLTVADLGRQLRTAFDGQLVQIFQDGPDEVEVRVRLPDAERATLASLQRLNVRTPDGELVPLAAVADWDSRRGFEVLRHADGRLAVEVTADVDTAVTTADRALAALEAGPLEELARSHGVDYSFEGRSEDQRETLADMRKGLFLGLVLIYLILAWVFASYGWPLVVMVAIPFGLTGALVGHWAMGIDLTILSLFGMFGLSGIVVNDAIILVSFYKGLRADGLAVDEALTEAACQRLRAVLLTSLTTIAGLTPLLFEESYQAQFLVPMATSIAFGLAFATLLVLLVIPSLLSIHESAHARLRRWFGGGPTQAEADRLGQG</sequence>
<dbReference type="AlphaFoldDB" id="L0GTS2"/>
<proteinExistence type="predicted"/>
<keyword evidence="1" id="KW-1133">Transmembrane helix</keyword>
<feature type="transmembrane region" description="Helical" evidence="1">
    <location>
        <begin position="967"/>
        <end position="987"/>
    </location>
</feature>
<dbReference type="Proteomes" id="UP000010816">
    <property type="component" value="Chromosome"/>
</dbReference>
<dbReference type="EMBL" id="CP003051">
    <property type="protein sequence ID" value="AGA89391.1"/>
    <property type="molecule type" value="Genomic_DNA"/>
</dbReference>
<dbReference type="Pfam" id="PF00873">
    <property type="entry name" value="ACR_tran"/>
    <property type="match status" value="1"/>
</dbReference>
<feature type="transmembrane region" description="Helical" evidence="1">
    <location>
        <begin position="922"/>
        <end position="946"/>
    </location>
</feature>
<dbReference type="STRING" id="765912.Thimo_0539"/>
<dbReference type="Gene3D" id="3.30.70.1320">
    <property type="entry name" value="Multidrug efflux transporter AcrB pore domain like"/>
    <property type="match status" value="1"/>
</dbReference>
<protein>
    <submittedName>
        <fullName evidence="2">Cation/multidrug efflux pump</fullName>
    </submittedName>
</protein>
<feature type="transmembrane region" description="Helical" evidence="1">
    <location>
        <begin position="874"/>
        <end position="902"/>
    </location>
</feature>
<dbReference type="InterPro" id="IPR027463">
    <property type="entry name" value="AcrB_DN_DC_subdom"/>
</dbReference>
<feature type="transmembrane region" description="Helical" evidence="1">
    <location>
        <begin position="999"/>
        <end position="1024"/>
    </location>
</feature>
<dbReference type="Gene3D" id="3.30.70.1440">
    <property type="entry name" value="Multidrug efflux transporter AcrB pore domain"/>
    <property type="match status" value="1"/>
</dbReference>
<gene>
    <name evidence="2" type="ORF">Thimo_0539</name>
</gene>
<name>L0GTS2_9GAMM</name>
<dbReference type="OrthoDB" id="5287122at2"/>
<evidence type="ECO:0000313" key="2">
    <source>
        <dbReference type="EMBL" id="AGA89391.1"/>
    </source>
</evidence>
<feature type="transmembrane region" description="Helical" evidence="1">
    <location>
        <begin position="20"/>
        <end position="37"/>
    </location>
</feature>
<dbReference type="SUPFAM" id="SSF82693">
    <property type="entry name" value="Multidrug efflux transporter AcrB pore domain, PN1, PN2, PC1 and PC2 subdomains"/>
    <property type="match status" value="1"/>
</dbReference>
<dbReference type="KEGG" id="tmb:Thimo_0539"/>
<dbReference type="PRINTS" id="PR00702">
    <property type="entry name" value="ACRIFLAVINRP"/>
</dbReference>
<evidence type="ECO:0000313" key="3">
    <source>
        <dbReference type="Proteomes" id="UP000010816"/>
    </source>
</evidence>
<feature type="transmembrane region" description="Helical" evidence="1">
    <location>
        <begin position="335"/>
        <end position="355"/>
    </location>
</feature>
<dbReference type="PATRIC" id="fig|765912.4.peg.522"/>
<feature type="transmembrane region" description="Helical" evidence="1">
    <location>
        <begin position="388"/>
        <end position="407"/>
    </location>
</feature>
<organism evidence="2 3">
    <name type="scientific">Thioflavicoccus mobilis 8321</name>
    <dbReference type="NCBI Taxonomy" id="765912"/>
    <lineage>
        <taxon>Bacteria</taxon>
        <taxon>Pseudomonadati</taxon>
        <taxon>Pseudomonadota</taxon>
        <taxon>Gammaproteobacteria</taxon>
        <taxon>Chromatiales</taxon>
        <taxon>Chromatiaceae</taxon>
        <taxon>Thioflavicoccus</taxon>
    </lineage>
</organism>
<dbReference type="GO" id="GO:0042910">
    <property type="term" value="F:xenobiotic transmembrane transporter activity"/>
    <property type="evidence" value="ECO:0007669"/>
    <property type="project" value="TreeGrafter"/>
</dbReference>
<dbReference type="SUPFAM" id="SSF82866">
    <property type="entry name" value="Multidrug efflux transporter AcrB transmembrane domain"/>
    <property type="match status" value="2"/>
</dbReference>
<dbReference type="SUPFAM" id="SSF82714">
    <property type="entry name" value="Multidrug efflux transporter AcrB TolC docking domain, DN and DC subdomains"/>
    <property type="match status" value="2"/>
</dbReference>
<dbReference type="HOGENOM" id="CLU_002755_1_2_6"/>
<dbReference type="PANTHER" id="PTHR32063:SF33">
    <property type="entry name" value="RND SUPERFAMILY EFFLUX PUMP PERMEASE COMPONENT"/>
    <property type="match status" value="1"/>
</dbReference>